<evidence type="ECO:0000256" key="1">
    <source>
        <dbReference type="ARBA" id="ARBA00001917"/>
    </source>
</evidence>
<dbReference type="GO" id="GO:0010181">
    <property type="term" value="F:FMN binding"/>
    <property type="evidence" value="ECO:0007669"/>
    <property type="project" value="InterPro"/>
</dbReference>
<evidence type="ECO:0000256" key="3">
    <source>
        <dbReference type="ARBA" id="ARBA00022643"/>
    </source>
</evidence>
<dbReference type="RefSeq" id="WP_041973186.1">
    <property type="nucleotide sequence ID" value="NZ_CBXV010000001.1"/>
</dbReference>
<dbReference type="CDD" id="cd02932">
    <property type="entry name" value="OYE_YqiM_FMN"/>
    <property type="match status" value="1"/>
</dbReference>
<dbReference type="InterPro" id="IPR044152">
    <property type="entry name" value="YqjM-like"/>
</dbReference>
<feature type="domain" description="NADH:flavin oxidoreductase/NADH oxidase N-terminal" evidence="7">
    <location>
        <begin position="4"/>
        <end position="338"/>
    </location>
</feature>
<gene>
    <name evidence="8" type="ORF">PYK22_00152</name>
</gene>
<dbReference type="Proteomes" id="UP000031518">
    <property type="component" value="Unassembled WGS sequence"/>
</dbReference>
<evidence type="ECO:0000256" key="4">
    <source>
        <dbReference type="ARBA" id="ARBA00022857"/>
    </source>
</evidence>
<reference evidence="8 9" key="2">
    <citation type="submission" date="2015-01" db="EMBL/GenBank/DDBJ databases">
        <title>Complete genome sequence of Pyrinomonas methylaliphatogenes type strain K22T.</title>
        <authorList>
            <person name="Lee K.C.Y."/>
            <person name="Power J.F."/>
            <person name="Dunfield P.F."/>
            <person name="Morgan X.C."/>
            <person name="Huttenhower C."/>
            <person name="Stott M.B."/>
        </authorList>
    </citation>
    <scope>NUCLEOTIDE SEQUENCE [LARGE SCALE GENOMIC DNA]</scope>
    <source>
        <strain evidence="8 9">K22</strain>
    </source>
</reference>
<dbReference type="EMBL" id="CBXV010000001">
    <property type="protein sequence ID" value="CDM64160.1"/>
    <property type="molecule type" value="Genomic_DNA"/>
</dbReference>
<dbReference type="OrthoDB" id="9772736at2"/>
<evidence type="ECO:0000313" key="9">
    <source>
        <dbReference type="Proteomes" id="UP000031518"/>
    </source>
</evidence>
<evidence type="ECO:0000259" key="7">
    <source>
        <dbReference type="Pfam" id="PF00724"/>
    </source>
</evidence>
<evidence type="ECO:0000256" key="5">
    <source>
        <dbReference type="ARBA" id="ARBA00023002"/>
    </source>
</evidence>
<dbReference type="STRING" id="454194.PYK22_00152"/>
<dbReference type="SUPFAM" id="SSF51395">
    <property type="entry name" value="FMN-linked oxidoreductases"/>
    <property type="match status" value="1"/>
</dbReference>
<keyword evidence="9" id="KW-1185">Reference proteome</keyword>
<accession>A0A0B6WVK9</accession>
<dbReference type="InterPro" id="IPR013785">
    <property type="entry name" value="Aldolase_TIM"/>
</dbReference>
<feature type="region of interest" description="Disordered" evidence="6">
    <location>
        <begin position="109"/>
        <end position="136"/>
    </location>
</feature>
<dbReference type="InterPro" id="IPR001155">
    <property type="entry name" value="OxRdtase_FMN_N"/>
</dbReference>
<keyword evidence="2" id="KW-0285">Flavoprotein</keyword>
<organism evidence="8 9">
    <name type="scientific">Pyrinomonas methylaliphatogenes</name>
    <dbReference type="NCBI Taxonomy" id="454194"/>
    <lineage>
        <taxon>Bacteria</taxon>
        <taxon>Pseudomonadati</taxon>
        <taxon>Acidobacteriota</taxon>
        <taxon>Blastocatellia</taxon>
        <taxon>Blastocatellales</taxon>
        <taxon>Pyrinomonadaceae</taxon>
        <taxon>Pyrinomonas</taxon>
    </lineage>
</organism>
<comment type="cofactor">
    <cofactor evidence="1">
        <name>FMN</name>
        <dbReference type="ChEBI" id="CHEBI:58210"/>
    </cofactor>
</comment>
<dbReference type="Pfam" id="PF00724">
    <property type="entry name" value="Oxidored_FMN"/>
    <property type="match status" value="1"/>
</dbReference>
<evidence type="ECO:0000256" key="2">
    <source>
        <dbReference type="ARBA" id="ARBA00022630"/>
    </source>
</evidence>
<name>A0A0B6WVK9_9BACT</name>
<sequence length="354" mass="39042">MSELFSRFRSRDVEFRNRIFVSPMCQYSSRDGLPNEWHLVHLGSRAVGGAGLVMVEATAVSPEGRISPGDTGLWSDDHAQAFRPIARFIRAQGAIPGIQLAHAGRKASTDLPWRGGRPLRESEGGWQTIGPSPIPFAEGFPPPREMSERDIETVIAQFVAAARRSVEAGFEVIEIHMAHGYLLHEFLSPLSNHRLDRYGGDFEGRTRFPLQVAVAVRETVPASLPVFVRISATDWAEGGWDLAQSVEFARRLKDVGIDLIDCSSGGLVPNVKIPAGPGYQVPFAMEIRRQVGIPTGAVGMIRNSWQAEQIIANGEADVVFLARAMLRDPYWALHAARELGVDIEWPVQYARAKD</sequence>
<keyword evidence="5" id="KW-0560">Oxidoreductase</keyword>
<keyword evidence="4" id="KW-0521">NADP</keyword>
<protein>
    <submittedName>
        <fullName evidence="8">NADH:flavin oxidoreductase</fullName>
    </submittedName>
</protein>
<proteinExistence type="predicted"/>
<keyword evidence="3" id="KW-0288">FMN</keyword>
<dbReference type="GO" id="GO:0003959">
    <property type="term" value="F:NADPH dehydrogenase activity"/>
    <property type="evidence" value="ECO:0007669"/>
    <property type="project" value="InterPro"/>
</dbReference>
<evidence type="ECO:0000256" key="6">
    <source>
        <dbReference type="SAM" id="MobiDB-lite"/>
    </source>
</evidence>
<evidence type="ECO:0000313" key="8">
    <source>
        <dbReference type="EMBL" id="CDM64160.1"/>
    </source>
</evidence>
<dbReference type="AlphaFoldDB" id="A0A0B6WVK9"/>
<dbReference type="PANTHER" id="PTHR43303">
    <property type="entry name" value="NADPH DEHYDROGENASE C23G7.10C-RELATED"/>
    <property type="match status" value="1"/>
</dbReference>
<reference evidence="8 9" key="1">
    <citation type="submission" date="2013-12" db="EMBL/GenBank/DDBJ databases">
        <authorList>
            <person name="Stott M."/>
        </authorList>
    </citation>
    <scope>NUCLEOTIDE SEQUENCE [LARGE SCALE GENOMIC DNA]</scope>
    <source>
        <strain evidence="8 9">K22</strain>
    </source>
</reference>
<dbReference type="GO" id="GO:0050661">
    <property type="term" value="F:NADP binding"/>
    <property type="evidence" value="ECO:0007669"/>
    <property type="project" value="InterPro"/>
</dbReference>
<dbReference type="Gene3D" id="3.20.20.70">
    <property type="entry name" value="Aldolase class I"/>
    <property type="match status" value="1"/>
</dbReference>
<dbReference type="PANTHER" id="PTHR43303:SF4">
    <property type="entry name" value="NADPH DEHYDROGENASE C23G7.10C-RELATED"/>
    <property type="match status" value="1"/>
</dbReference>